<feature type="domain" description="TauD/TfdA-like" evidence="7">
    <location>
        <begin position="84"/>
        <end position="355"/>
    </location>
</feature>
<reference evidence="8 9" key="1">
    <citation type="submission" date="2018-06" db="EMBL/GenBank/DDBJ databases">
        <title>Population genomics shows no distinction between pathogenic Candida krusei and environmental Pichia kudriavzevii: One species, four names.</title>
        <authorList>
            <person name="Douglass A.P."/>
            <person name="Offei B."/>
            <person name="Braun-Galleani S."/>
            <person name="Coughlan A.Y."/>
            <person name="Martos A."/>
            <person name="Ortiz-Merino R.A."/>
            <person name="Byrne K.P."/>
            <person name="Wolfe K.H."/>
        </authorList>
    </citation>
    <scope>NUCLEOTIDE SEQUENCE [LARGE SCALE GENOMIC DNA]</scope>
    <source>
        <strain evidence="8 9">CBS573</strain>
    </source>
</reference>
<evidence type="ECO:0000256" key="4">
    <source>
        <dbReference type="ARBA" id="ARBA00022964"/>
    </source>
</evidence>
<evidence type="ECO:0000313" key="9">
    <source>
        <dbReference type="Proteomes" id="UP000249293"/>
    </source>
</evidence>
<dbReference type="OrthoDB" id="10257314at2759"/>
<keyword evidence="3" id="KW-0479">Metal-binding</keyword>
<sequence>MPVTISRRNGSSKLNMMRLQTIENKEYLPPSNEVLSEVKYPKWAPTWEKDQDHQFDHIGVFKHVDRGFFGDFRFKSLKNSDVKFKHVSPKLGLEVDGIQLSNLNNQQKDDLALLVETYGVVAFRNQDFKDQGFEEIKDWGRYFGPLHIHPTRGAPKNQPEFHLVFAKGGLEVNKDLFKDRLHKVSWHSDVSYETQTPGITAFTMLQTGPSGGDTQFLDMFEVYDRLSPLMKSRIKDLKALHSSKAQAEEASKSGSIERKNPIESIHPIVRYHPVLKRKCLFVNRGFTRRILGLKTEESNKLLAFLLKHIESCLDAHIRLSWDENTVVVWDNRRVQHTATHDWPDTNCIRHAFRVTTIAERPIGSQEEYEKWSPHLEKESIKHTEYIANLSPEEYFEQFIQS</sequence>
<dbReference type="InterPro" id="IPR051323">
    <property type="entry name" value="AtsK-like"/>
</dbReference>
<dbReference type="KEGG" id="pkz:C5L36_0B02770"/>
<dbReference type="InterPro" id="IPR042098">
    <property type="entry name" value="TauD-like_sf"/>
</dbReference>
<dbReference type="GO" id="GO:0000907">
    <property type="term" value="F:sulfonate dioxygenase activity"/>
    <property type="evidence" value="ECO:0007669"/>
    <property type="project" value="TreeGrafter"/>
</dbReference>
<comment type="cofactor">
    <cofactor evidence="1">
        <name>Fe(2+)</name>
        <dbReference type="ChEBI" id="CHEBI:29033"/>
    </cofactor>
</comment>
<dbReference type="GO" id="GO:0044273">
    <property type="term" value="P:sulfur compound catabolic process"/>
    <property type="evidence" value="ECO:0007669"/>
    <property type="project" value="TreeGrafter"/>
</dbReference>
<evidence type="ECO:0000256" key="6">
    <source>
        <dbReference type="ARBA" id="ARBA00023004"/>
    </source>
</evidence>
<dbReference type="AlphaFoldDB" id="A0A2U9R1M3"/>
<dbReference type="VEuPathDB" id="FungiDB:C5L36_0B02770"/>
<gene>
    <name evidence="8" type="ORF">C5L36_0B02770</name>
</gene>
<dbReference type="PANTHER" id="PTHR30468:SF1">
    <property type="entry name" value="ALPHA-KETOGLUTARATE-DEPENDENT SULFONATE DIOXYGENASE"/>
    <property type="match status" value="1"/>
</dbReference>
<proteinExistence type="inferred from homology"/>
<dbReference type="FunFam" id="3.60.130.10:FF:000003">
    <property type="entry name" value="Alpha-ketoglutarate-dependent taurine dioxygenase"/>
    <property type="match status" value="1"/>
</dbReference>
<comment type="similarity">
    <text evidence="2">Belongs to the TfdA dioxygenase family.</text>
</comment>
<dbReference type="GO" id="GO:0005737">
    <property type="term" value="C:cytoplasm"/>
    <property type="evidence" value="ECO:0007669"/>
    <property type="project" value="TreeGrafter"/>
</dbReference>
<keyword evidence="9" id="KW-1185">Reference proteome</keyword>
<protein>
    <recommendedName>
        <fullName evidence="7">TauD/TfdA-like domain-containing protein</fullName>
    </recommendedName>
</protein>
<organism evidence="8 9">
    <name type="scientific">Pichia kudriavzevii</name>
    <name type="common">Yeast</name>
    <name type="synonym">Issatchenkia orientalis</name>
    <dbReference type="NCBI Taxonomy" id="4909"/>
    <lineage>
        <taxon>Eukaryota</taxon>
        <taxon>Fungi</taxon>
        <taxon>Dikarya</taxon>
        <taxon>Ascomycota</taxon>
        <taxon>Saccharomycotina</taxon>
        <taxon>Pichiomycetes</taxon>
        <taxon>Pichiales</taxon>
        <taxon>Pichiaceae</taxon>
        <taxon>Pichia</taxon>
    </lineage>
</organism>
<evidence type="ECO:0000256" key="1">
    <source>
        <dbReference type="ARBA" id="ARBA00001954"/>
    </source>
</evidence>
<evidence type="ECO:0000256" key="2">
    <source>
        <dbReference type="ARBA" id="ARBA00005896"/>
    </source>
</evidence>
<dbReference type="RefSeq" id="XP_029320495.1">
    <property type="nucleotide sequence ID" value="XM_029464636.1"/>
</dbReference>
<dbReference type="GO" id="GO:0046872">
    <property type="term" value="F:metal ion binding"/>
    <property type="evidence" value="ECO:0007669"/>
    <property type="project" value="UniProtKB-KW"/>
</dbReference>
<dbReference type="InterPro" id="IPR003819">
    <property type="entry name" value="TauD/TfdA-like"/>
</dbReference>
<dbReference type="GeneID" id="40382783"/>
<dbReference type="PANTHER" id="PTHR30468">
    <property type="entry name" value="ALPHA-KETOGLUTARATE-DEPENDENT SULFONATE DIOXYGENASE"/>
    <property type="match status" value="1"/>
</dbReference>
<dbReference type="EMBL" id="CP028774">
    <property type="protein sequence ID" value="AWU75018.1"/>
    <property type="molecule type" value="Genomic_DNA"/>
</dbReference>
<evidence type="ECO:0000256" key="5">
    <source>
        <dbReference type="ARBA" id="ARBA00023002"/>
    </source>
</evidence>
<keyword evidence="5" id="KW-0560">Oxidoreductase</keyword>
<keyword evidence="6" id="KW-0408">Iron</keyword>
<evidence type="ECO:0000259" key="7">
    <source>
        <dbReference type="Pfam" id="PF02668"/>
    </source>
</evidence>
<dbReference type="Proteomes" id="UP000249293">
    <property type="component" value="Chromosome 2"/>
</dbReference>
<accession>A0A2U9R1M3</accession>
<name>A0A2U9R1M3_PICKU</name>
<evidence type="ECO:0000313" key="8">
    <source>
        <dbReference type="EMBL" id="AWU75018.1"/>
    </source>
</evidence>
<dbReference type="Gene3D" id="3.60.130.10">
    <property type="entry name" value="Clavaminate synthase-like"/>
    <property type="match status" value="1"/>
</dbReference>
<evidence type="ECO:0000256" key="3">
    <source>
        <dbReference type="ARBA" id="ARBA00022723"/>
    </source>
</evidence>
<dbReference type="SUPFAM" id="SSF51197">
    <property type="entry name" value="Clavaminate synthase-like"/>
    <property type="match status" value="1"/>
</dbReference>
<dbReference type="Pfam" id="PF02668">
    <property type="entry name" value="TauD"/>
    <property type="match status" value="1"/>
</dbReference>
<keyword evidence="4" id="KW-0223">Dioxygenase</keyword>